<reference evidence="1" key="1">
    <citation type="journal article" date="2021" name="Proc. Natl. Acad. Sci. U.S.A.">
        <title>A Catalog of Tens of Thousands of Viruses from Human Metagenomes Reveals Hidden Associations with Chronic Diseases.</title>
        <authorList>
            <person name="Tisza M.J."/>
            <person name="Buck C.B."/>
        </authorList>
    </citation>
    <scope>NUCLEOTIDE SEQUENCE</scope>
    <source>
        <strain evidence="1">CtCL221</strain>
    </source>
</reference>
<proteinExistence type="predicted"/>
<dbReference type="EMBL" id="BK014833">
    <property type="protein sequence ID" value="DAD77779.1"/>
    <property type="molecule type" value="Genomic_DNA"/>
</dbReference>
<sequence length="100" mass="11947">MLILPIKKKWFDMIKSGEKKEEYREFKKYYHTRFKKIFGLNYKDKTAEIIFRNGYAKMSPKIKCGCKLRVGQGKEEWGAEPNKEYYILEILKIVGGEDEI</sequence>
<evidence type="ECO:0008006" key="2">
    <source>
        <dbReference type="Google" id="ProtNLM"/>
    </source>
</evidence>
<accession>A0A8S5M722</accession>
<evidence type="ECO:0000313" key="1">
    <source>
        <dbReference type="EMBL" id="DAD77779.1"/>
    </source>
</evidence>
<name>A0A8S5M722_9CAUD</name>
<protein>
    <recommendedName>
        <fullName evidence="2">ASCH domain-containing protein</fullName>
    </recommendedName>
</protein>
<organism evidence="1">
    <name type="scientific">Myoviridae sp. ctCL221</name>
    <dbReference type="NCBI Taxonomy" id="2826630"/>
    <lineage>
        <taxon>Viruses</taxon>
        <taxon>Duplodnaviria</taxon>
        <taxon>Heunggongvirae</taxon>
        <taxon>Uroviricota</taxon>
        <taxon>Caudoviricetes</taxon>
    </lineage>
</organism>